<dbReference type="EMBL" id="FNHU01000002">
    <property type="protein sequence ID" value="SDM36587.1"/>
    <property type="molecule type" value="Genomic_DNA"/>
</dbReference>
<protein>
    <recommendedName>
        <fullName evidence="4">FG-GAP repeat-containing protein</fullName>
    </recommendedName>
</protein>
<evidence type="ECO:0000313" key="2">
    <source>
        <dbReference type="EMBL" id="SDM36587.1"/>
    </source>
</evidence>
<accession>A0A1G9SMM9</accession>
<keyword evidence="1" id="KW-0732">Signal</keyword>
<proteinExistence type="predicted"/>
<evidence type="ECO:0000256" key="1">
    <source>
        <dbReference type="SAM" id="SignalP"/>
    </source>
</evidence>
<dbReference type="RefSeq" id="WP_092607522.1">
    <property type="nucleotide sequence ID" value="NZ_FNHU01000002.1"/>
</dbReference>
<dbReference type="AlphaFoldDB" id="A0A1G9SMM9"/>
<name>A0A1G9SMM9_9ACTO</name>
<feature type="signal peptide" evidence="1">
    <location>
        <begin position="1"/>
        <end position="22"/>
    </location>
</feature>
<feature type="chain" id="PRO_5039170468" description="FG-GAP repeat-containing protein" evidence="1">
    <location>
        <begin position="23"/>
        <end position="150"/>
    </location>
</feature>
<evidence type="ECO:0000313" key="3">
    <source>
        <dbReference type="Proteomes" id="UP000199671"/>
    </source>
</evidence>
<sequence length="150" mass="15389">MRSRRCLTTLIALVAAVATVFAAPVPPWPHAQAAPTEACTASDNCSFYLSNSFRGGAADAAFAVGGSPNAVTVGDWDGDGTDTVGTRSGARFTLLASAETCAKTIVFAYGRAGDQVLVGTGTATASTPWRCAAETPTTCATRWRAARRIG</sequence>
<reference evidence="2 3" key="1">
    <citation type="submission" date="2016-10" db="EMBL/GenBank/DDBJ databases">
        <authorList>
            <person name="de Groot N.N."/>
        </authorList>
    </citation>
    <scope>NUCLEOTIDE SEQUENCE [LARGE SCALE GENOMIC DNA]</scope>
    <source>
        <strain evidence="2 3">KPR-7B</strain>
    </source>
</reference>
<dbReference type="Proteomes" id="UP000199671">
    <property type="component" value="Unassembled WGS sequence"/>
</dbReference>
<organism evidence="2 3">
    <name type="scientific">Actinomyces ruminicola</name>
    <dbReference type="NCBI Taxonomy" id="332524"/>
    <lineage>
        <taxon>Bacteria</taxon>
        <taxon>Bacillati</taxon>
        <taxon>Actinomycetota</taxon>
        <taxon>Actinomycetes</taxon>
        <taxon>Actinomycetales</taxon>
        <taxon>Actinomycetaceae</taxon>
        <taxon>Actinomyces</taxon>
    </lineage>
</organism>
<evidence type="ECO:0008006" key="4">
    <source>
        <dbReference type="Google" id="ProtNLM"/>
    </source>
</evidence>
<gene>
    <name evidence="2" type="ORF">SAMN04487766_10218</name>
</gene>